<keyword evidence="1" id="KW-0808">Transferase</keyword>
<accession>A0AAC8YGZ0</accession>
<dbReference type="Pfam" id="PF07730">
    <property type="entry name" value="HisKA_3"/>
    <property type="match status" value="1"/>
</dbReference>
<keyword evidence="3" id="KW-0902">Two-component regulatory system</keyword>
<evidence type="ECO:0000259" key="5">
    <source>
        <dbReference type="Pfam" id="PF07730"/>
    </source>
</evidence>
<dbReference type="PANTHER" id="PTHR24421">
    <property type="entry name" value="NITRATE/NITRITE SENSOR PROTEIN NARX-RELATED"/>
    <property type="match status" value="1"/>
</dbReference>
<feature type="transmembrane region" description="Helical" evidence="4">
    <location>
        <begin position="117"/>
        <end position="143"/>
    </location>
</feature>
<dbReference type="EMBL" id="CP014352">
    <property type="protein sequence ID" value="AMS06404.1"/>
    <property type="molecule type" value="Genomic_DNA"/>
</dbReference>
<evidence type="ECO:0000256" key="4">
    <source>
        <dbReference type="SAM" id="Phobius"/>
    </source>
</evidence>
<dbReference type="PANTHER" id="PTHR24421:SF63">
    <property type="entry name" value="SENSOR HISTIDINE KINASE DESK"/>
    <property type="match status" value="1"/>
</dbReference>
<dbReference type="InterPro" id="IPR036890">
    <property type="entry name" value="HATPase_C_sf"/>
</dbReference>
<dbReference type="Proteomes" id="UP000075221">
    <property type="component" value="Chromosome"/>
</dbReference>
<evidence type="ECO:0000256" key="3">
    <source>
        <dbReference type="ARBA" id="ARBA00023012"/>
    </source>
</evidence>
<feature type="transmembrane region" description="Helical" evidence="4">
    <location>
        <begin position="86"/>
        <end position="105"/>
    </location>
</feature>
<proteinExistence type="predicted"/>
<dbReference type="CDD" id="cd16917">
    <property type="entry name" value="HATPase_UhpB-NarQ-NarX-like"/>
    <property type="match status" value="1"/>
</dbReference>
<sequence length="375" mass="39952">MGGRARPARGVGRTPAPMLVAAGIWLGFAVFPIVAVVFDESLSDAVRTLSLVAIGVFIACYLVAFWTNADALGLWLVRNRVRPRSWVWLGILVALVVLLAVWSGAPALTMWCYVVAYAVFLMPGWTVGVLTGTAVVAVITALMRGAMDGVEALPLIGMALVLVFGFVARSETRRDIEAARARDAAARLGERERIASDVHDLLGQSLTVMAMKAELVERLVDTDPQVARAQARELHDMSRESLSQIRALVGGLQGHGVDGRLAEARVALRAAGIDLVVQDTRASRPPDAETDAFDVVRGWVLRESVTNVIRHSGAATCTIDVADERLRISDDGVGLQDAAEGEGRAGMRRRVEAAGGEFWIGPGSDGRGVAVVVTG</sequence>
<reference evidence="6 7" key="1">
    <citation type="submission" date="2016-02" db="EMBL/GenBank/DDBJ databases">
        <title>Complete Genome Sequence of Propionibacterium acidipropionici ATCC 55737.</title>
        <authorList>
            <person name="Luna Flores C.H."/>
            <person name="Nielsen L.K."/>
            <person name="Marcellin E."/>
        </authorList>
    </citation>
    <scope>NUCLEOTIDE SEQUENCE [LARGE SCALE GENOMIC DNA]</scope>
    <source>
        <strain evidence="6 7">ATCC 55737</strain>
    </source>
</reference>
<evidence type="ECO:0000256" key="2">
    <source>
        <dbReference type="ARBA" id="ARBA00022777"/>
    </source>
</evidence>
<dbReference type="Gene3D" id="3.30.565.10">
    <property type="entry name" value="Histidine kinase-like ATPase, C-terminal domain"/>
    <property type="match status" value="1"/>
</dbReference>
<feature type="domain" description="Signal transduction histidine kinase subgroup 3 dimerisation and phosphoacceptor" evidence="5">
    <location>
        <begin position="190"/>
        <end position="253"/>
    </location>
</feature>
<dbReference type="SUPFAM" id="SSF55874">
    <property type="entry name" value="ATPase domain of HSP90 chaperone/DNA topoisomerase II/histidine kinase"/>
    <property type="match status" value="1"/>
</dbReference>
<dbReference type="InterPro" id="IPR011712">
    <property type="entry name" value="Sig_transdc_His_kin_sub3_dim/P"/>
</dbReference>
<keyword evidence="4" id="KW-1133">Transmembrane helix</keyword>
<dbReference type="GO" id="GO:0000155">
    <property type="term" value="F:phosphorelay sensor kinase activity"/>
    <property type="evidence" value="ECO:0007669"/>
    <property type="project" value="InterPro"/>
</dbReference>
<organism evidence="6 7">
    <name type="scientific">Acidipropionibacterium acidipropionici</name>
    <dbReference type="NCBI Taxonomy" id="1748"/>
    <lineage>
        <taxon>Bacteria</taxon>
        <taxon>Bacillati</taxon>
        <taxon>Actinomycetota</taxon>
        <taxon>Actinomycetes</taxon>
        <taxon>Propionibacteriales</taxon>
        <taxon>Propionibacteriaceae</taxon>
        <taxon>Acidipropionibacterium</taxon>
    </lineage>
</organism>
<keyword evidence="4" id="KW-0472">Membrane</keyword>
<dbReference type="AlphaFoldDB" id="A0AAC8YGZ0"/>
<name>A0AAC8YGZ0_9ACTN</name>
<evidence type="ECO:0000313" key="7">
    <source>
        <dbReference type="Proteomes" id="UP000075221"/>
    </source>
</evidence>
<evidence type="ECO:0000313" key="6">
    <source>
        <dbReference type="EMBL" id="AMS06404.1"/>
    </source>
</evidence>
<gene>
    <name evidence="6" type="ORF">AXH35_14070</name>
</gene>
<feature type="transmembrane region" description="Helical" evidence="4">
    <location>
        <begin position="45"/>
        <end position="66"/>
    </location>
</feature>
<feature type="transmembrane region" description="Helical" evidence="4">
    <location>
        <begin position="149"/>
        <end position="168"/>
    </location>
</feature>
<keyword evidence="4" id="KW-0812">Transmembrane</keyword>
<protein>
    <recommendedName>
        <fullName evidence="5">Signal transduction histidine kinase subgroup 3 dimerisation and phosphoacceptor domain-containing protein</fullName>
    </recommendedName>
</protein>
<dbReference type="Gene3D" id="1.20.5.1930">
    <property type="match status" value="1"/>
</dbReference>
<evidence type="ECO:0000256" key="1">
    <source>
        <dbReference type="ARBA" id="ARBA00022679"/>
    </source>
</evidence>
<feature type="transmembrane region" description="Helical" evidence="4">
    <location>
        <begin position="16"/>
        <end position="38"/>
    </location>
</feature>
<dbReference type="InterPro" id="IPR050482">
    <property type="entry name" value="Sensor_HK_TwoCompSys"/>
</dbReference>
<dbReference type="GO" id="GO:0016020">
    <property type="term" value="C:membrane"/>
    <property type="evidence" value="ECO:0007669"/>
    <property type="project" value="InterPro"/>
</dbReference>
<dbReference type="GO" id="GO:0046983">
    <property type="term" value="F:protein dimerization activity"/>
    <property type="evidence" value="ECO:0007669"/>
    <property type="project" value="InterPro"/>
</dbReference>
<keyword evidence="2" id="KW-0418">Kinase</keyword>